<comment type="subcellular location">
    <subcellularLocation>
        <location evidence="1">Cell membrane</location>
        <topology evidence="1">Multi-pass membrane protein</topology>
    </subcellularLocation>
</comment>
<evidence type="ECO:0000313" key="8">
    <source>
        <dbReference type="EMBL" id="PSL38538.1"/>
    </source>
</evidence>
<feature type="transmembrane region" description="Helical" evidence="6">
    <location>
        <begin position="397"/>
        <end position="419"/>
    </location>
</feature>
<dbReference type="AlphaFoldDB" id="A0A2P8GX42"/>
<dbReference type="EMBL" id="PYAU01000001">
    <property type="protein sequence ID" value="PSL38538.1"/>
    <property type="molecule type" value="Genomic_DNA"/>
</dbReference>
<reference evidence="8 9" key="1">
    <citation type="submission" date="2018-03" db="EMBL/GenBank/DDBJ databases">
        <title>Genomic Encyclopedia of Archaeal and Bacterial Type Strains, Phase II (KMG-II): from individual species to whole genera.</title>
        <authorList>
            <person name="Goeker M."/>
        </authorList>
    </citation>
    <scope>NUCLEOTIDE SEQUENCE [LARGE SCALE GENOMIC DNA]</scope>
    <source>
        <strain evidence="8 9">DSM 21548</strain>
    </source>
</reference>
<protein>
    <recommendedName>
        <fullName evidence="7">ABC3 transporter permease C-terminal domain-containing protein</fullName>
    </recommendedName>
</protein>
<feature type="transmembrane region" description="Helical" evidence="6">
    <location>
        <begin position="218"/>
        <end position="238"/>
    </location>
</feature>
<keyword evidence="4 6" id="KW-1133">Transmembrane helix</keyword>
<dbReference type="RefSeq" id="WP_243696609.1">
    <property type="nucleotide sequence ID" value="NZ_PYAU01000001.1"/>
</dbReference>
<comment type="caution">
    <text evidence="8">The sequence shown here is derived from an EMBL/GenBank/DDBJ whole genome shotgun (WGS) entry which is preliminary data.</text>
</comment>
<gene>
    <name evidence="8" type="ORF">CLV49_2163</name>
</gene>
<dbReference type="Proteomes" id="UP000241203">
    <property type="component" value="Unassembled WGS sequence"/>
</dbReference>
<dbReference type="GO" id="GO:0005886">
    <property type="term" value="C:plasma membrane"/>
    <property type="evidence" value="ECO:0007669"/>
    <property type="project" value="UniProtKB-SubCell"/>
</dbReference>
<feature type="transmembrane region" description="Helical" evidence="6">
    <location>
        <begin position="44"/>
        <end position="71"/>
    </location>
</feature>
<keyword evidence="3 6" id="KW-0812">Transmembrane</keyword>
<sequence>MTALAPPPAAAPVADPSVRPTGRAPVLRLAWMLARPGAASPATVVLPIVAFGVTTALLLIVAGGVLMFWRWTNETAFLFQTLSLLALALLVVPLATLGGAAARLSARRRDDRLATLRLLGATTSTVTLVTVVESTALAIVGAVGGVALYALSMPLVGLIPFGGEPIGPTAIWAGPLVVLGVVVGVALLAAISSVVGLRAVVVSPLGVRLKQRPPHTSWVRLLVGVVVVIVAFVVLNNLGVMMDLALVVGALVGAFGVVVAVLGLVGPFAMSVFGRVRLRSARTADQLISARGILESPKVAWRLVGGVAMTSFVAVVAGSGTAFLESMGGGGTEAEDLMVTDVRTGILITLVASFVMVACSVGVGQAAAVLDRRDLYVSLDRVGMPLATMDAARVRSVMLPLGFVAITSAVLGAILVFPLVGWTLIVAPLSLAVIGICFVLGFVLVRLSLLATRPILTNVLAHPERSLG</sequence>
<feature type="transmembrane region" description="Helical" evidence="6">
    <location>
        <begin position="118"/>
        <end position="151"/>
    </location>
</feature>
<accession>A0A2P8GX42</accession>
<evidence type="ECO:0000259" key="7">
    <source>
        <dbReference type="Pfam" id="PF02687"/>
    </source>
</evidence>
<feature type="transmembrane region" description="Helical" evidence="6">
    <location>
        <begin position="77"/>
        <end position="97"/>
    </location>
</feature>
<evidence type="ECO:0000256" key="3">
    <source>
        <dbReference type="ARBA" id="ARBA00022692"/>
    </source>
</evidence>
<proteinExistence type="predicted"/>
<evidence type="ECO:0000313" key="9">
    <source>
        <dbReference type="Proteomes" id="UP000241203"/>
    </source>
</evidence>
<evidence type="ECO:0000256" key="2">
    <source>
        <dbReference type="ARBA" id="ARBA00022475"/>
    </source>
</evidence>
<evidence type="ECO:0000256" key="5">
    <source>
        <dbReference type="ARBA" id="ARBA00023136"/>
    </source>
</evidence>
<feature type="transmembrane region" description="Helical" evidence="6">
    <location>
        <begin position="244"/>
        <end position="273"/>
    </location>
</feature>
<dbReference type="InterPro" id="IPR003838">
    <property type="entry name" value="ABC3_permease_C"/>
</dbReference>
<keyword evidence="2" id="KW-1003">Cell membrane</keyword>
<name>A0A2P8GX42_9MICO</name>
<evidence type="ECO:0000256" key="4">
    <source>
        <dbReference type="ARBA" id="ARBA00022989"/>
    </source>
</evidence>
<feature type="domain" description="ABC3 transporter permease C-terminal" evidence="7">
    <location>
        <begin position="104"/>
        <end position="195"/>
    </location>
</feature>
<feature type="transmembrane region" description="Helical" evidence="6">
    <location>
        <begin position="171"/>
        <end position="197"/>
    </location>
</feature>
<feature type="transmembrane region" description="Helical" evidence="6">
    <location>
        <begin position="344"/>
        <end position="370"/>
    </location>
</feature>
<keyword evidence="5 6" id="KW-0472">Membrane</keyword>
<organism evidence="8 9">
    <name type="scientific">Labedella gwakjiensis</name>
    <dbReference type="NCBI Taxonomy" id="390269"/>
    <lineage>
        <taxon>Bacteria</taxon>
        <taxon>Bacillati</taxon>
        <taxon>Actinomycetota</taxon>
        <taxon>Actinomycetes</taxon>
        <taxon>Micrococcales</taxon>
        <taxon>Microbacteriaceae</taxon>
        <taxon>Labedella</taxon>
    </lineage>
</organism>
<evidence type="ECO:0000256" key="1">
    <source>
        <dbReference type="ARBA" id="ARBA00004651"/>
    </source>
</evidence>
<evidence type="ECO:0000256" key="6">
    <source>
        <dbReference type="SAM" id="Phobius"/>
    </source>
</evidence>
<feature type="transmembrane region" description="Helical" evidence="6">
    <location>
        <begin position="425"/>
        <end position="445"/>
    </location>
</feature>
<dbReference type="Pfam" id="PF02687">
    <property type="entry name" value="FtsX"/>
    <property type="match status" value="1"/>
</dbReference>
<feature type="transmembrane region" description="Helical" evidence="6">
    <location>
        <begin position="299"/>
        <end position="324"/>
    </location>
</feature>